<evidence type="ECO:0000313" key="4">
    <source>
        <dbReference type="Proteomes" id="UP000637513"/>
    </source>
</evidence>
<reference evidence="3 4" key="1">
    <citation type="submission" date="2020-08" db="EMBL/GenBank/DDBJ databases">
        <title>Genome public.</title>
        <authorList>
            <person name="Liu C."/>
            <person name="Sun Q."/>
        </authorList>
    </citation>
    <scope>NUCLEOTIDE SEQUENCE [LARGE SCALE GENOMIC DNA]</scope>
    <source>
        <strain evidence="3 4">BX3</strain>
    </source>
</reference>
<comment type="caution">
    <text evidence="3">The sequence shown here is derived from an EMBL/GenBank/DDBJ whole genome shotgun (WGS) entry which is preliminary data.</text>
</comment>
<dbReference type="EMBL" id="JACRSW010000035">
    <property type="protein sequence ID" value="MBC8558094.1"/>
    <property type="molecule type" value="Genomic_DNA"/>
</dbReference>
<name>A0ABR7MWA5_9FIRM</name>
<keyword evidence="4" id="KW-1185">Reference proteome</keyword>
<protein>
    <submittedName>
        <fullName evidence="3">DUF5050 domain-containing protein</fullName>
    </submittedName>
</protein>
<dbReference type="InterPro" id="IPR011042">
    <property type="entry name" value="6-blade_b-propeller_TolB-like"/>
</dbReference>
<keyword evidence="1" id="KW-0472">Membrane</keyword>
<organism evidence="3 4">
    <name type="scientific">Jutongia hominis</name>
    <dbReference type="NCBI Taxonomy" id="2763664"/>
    <lineage>
        <taxon>Bacteria</taxon>
        <taxon>Bacillati</taxon>
        <taxon>Bacillota</taxon>
        <taxon>Clostridia</taxon>
        <taxon>Lachnospirales</taxon>
        <taxon>Lachnospiraceae</taxon>
        <taxon>Jutongia</taxon>
    </lineage>
</organism>
<evidence type="ECO:0000256" key="1">
    <source>
        <dbReference type="SAM" id="Phobius"/>
    </source>
</evidence>
<gene>
    <name evidence="3" type="ORF">H8700_10300</name>
</gene>
<dbReference type="Pfam" id="PF16472">
    <property type="entry name" value="DUF5050"/>
    <property type="match status" value="1"/>
</dbReference>
<dbReference type="RefSeq" id="WP_249305557.1">
    <property type="nucleotide sequence ID" value="NZ_JACRSW010000035.1"/>
</dbReference>
<feature type="domain" description="Prolow-density lipoprotein receptor-related protein 1-like beta-propeller" evidence="2">
    <location>
        <begin position="41"/>
        <end position="324"/>
    </location>
</feature>
<sequence>MKKERKNIILIAVAAVMIIVLAIGFRLLNRTSYNDENTLGNTSSNLLNGGLFCEIDDKIYFANPYDQNTLYSMSSDLQNPKQIFSDNVSYLNGAGKYLYYTRRNDKKEIDKDALLALSSTGLYRINTNGTNLKQLYDDPTQVACLLGNNVYYQHYDQKKGLELYSASIDGKKDTKILEQPCAPYAVKGQTIYYSGASSDHAIHSVATDGSNDTVLSDGNYTALTLQGDYLYFMDMNANYALKRMPLDGGSVETLISDRLATYNVSEDGQTVYCQIDNGTANGLYALDVESKTLRKLKEGNFNYLHLTKKYLLYEKYDQSVLYAMDLSLESSKELHFNK</sequence>
<dbReference type="SUPFAM" id="SSF69304">
    <property type="entry name" value="Tricorn protease N-terminal domain"/>
    <property type="match status" value="1"/>
</dbReference>
<accession>A0ABR7MWA5</accession>
<dbReference type="PANTHER" id="PTHR32256">
    <property type="match status" value="1"/>
</dbReference>
<proteinExistence type="predicted"/>
<feature type="transmembrane region" description="Helical" evidence="1">
    <location>
        <begin position="7"/>
        <end position="28"/>
    </location>
</feature>
<dbReference type="Gene3D" id="2.120.10.30">
    <property type="entry name" value="TolB, C-terminal domain"/>
    <property type="match status" value="1"/>
</dbReference>
<keyword evidence="1" id="KW-1133">Transmembrane helix</keyword>
<evidence type="ECO:0000313" key="3">
    <source>
        <dbReference type="EMBL" id="MBC8558094.1"/>
    </source>
</evidence>
<keyword evidence="1" id="KW-0812">Transmembrane</keyword>
<dbReference type="PANTHER" id="PTHR32256:SF17">
    <property type="entry name" value="EGF-LIKE DOMAIN-CONTAINING PROTEIN"/>
    <property type="match status" value="1"/>
</dbReference>
<dbReference type="Proteomes" id="UP000637513">
    <property type="component" value="Unassembled WGS sequence"/>
</dbReference>
<dbReference type="InterPro" id="IPR053369">
    <property type="entry name" value="SrfA-induced_signal"/>
</dbReference>
<dbReference type="InterPro" id="IPR032485">
    <property type="entry name" value="LRP1-like_beta_prop"/>
</dbReference>
<evidence type="ECO:0000259" key="2">
    <source>
        <dbReference type="Pfam" id="PF16472"/>
    </source>
</evidence>